<evidence type="ECO:0000259" key="2">
    <source>
        <dbReference type="PROSITE" id="PS51832"/>
    </source>
</evidence>
<accession>A0A372LNS5</accession>
<reference evidence="3 4" key="1">
    <citation type="submission" date="2018-08" db="EMBL/GenBank/DDBJ databases">
        <title>Bacillus chawlae sp. nov., Bacillus glennii sp. nov., and Bacillus saganii sp. nov. Isolated from the Vehicle Assembly Building at Kennedy Space Center where the Viking Spacecraft were Assembled.</title>
        <authorList>
            <person name="Seuylemezian A."/>
            <person name="Vaishampayan P."/>
        </authorList>
    </citation>
    <scope>NUCLEOTIDE SEQUENCE [LARGE SCALE GENOMIC DNA]</scope>
    <source>
        <strain evidence="3 4">V47-23a</strain>
    </source>
</reference>
<dbReference type="Pfam" id="PF13487">
    <property type="entry name" value="HD_5"/>
    <property type="match status" value="1"/>
</dbReference>
<dbReference type="RefSeq" id="WP_117326552.1">
    <property type="nucleotide sequence ID" value="NZ_QVTE01000026.1"/>
</dbReference>
<evidence type="ECO:0000313" key="3">
    <source>
        <dbReference type="EMBL" id="RFU69344.1"/>
    </source>
</evidence>
<dbReference type="PANTHER" id="PTHR43155:SF2">
    <property type="entry name" value="CYCLIC DI-GMP PHOSPHODIESTERASE PA4108"/>
    <property type="match status" value="1"/>
</dbReference>
<sequence length="360" mass="40321">MKRIHITEAETGNKLGLHIYGHTGKVLLAKGTRLTGPYISSLRKKGVEYIFIETRSTHGINPKPLISPTVRQQAVKKVYETMTSFLDKKSLLQTSSSQDLGKEYQKVFKEILDHLLANDNIMVNLSDLVLAQGHFFHHSVNVATLAGVIGIAKGYNSEQLLDLGVGALLFDIGMTQVPSRLWEKQGFMTKEERNIMNSHTVLGFELLRKQRNISLLSAHCALQHHERFDGSGYPRQLKGTNIHEYARIVAIADVYAALTSSRNYRKRHSPQEAAEFLSAAGNILFDHSIIKDFLAYIAIFPVSSRVVLNTGYEAVVAKNYSDLPLRPVVRVIKDPKGDELKSPHELDLRKEINITIVKAV</sequence>
<dbReference type="InterPro" id="IPR006674">
    <property type="entry name" value="HD_domain"/>
</dbReference>
<protein>
    <submittedName>
        <fullName evidence="3">HD domain-containing protein</fullName>
    </submittedName>
</protein>
<gene>
    <name evidence="3" type="ORF">D0469_09720</name>
</gene>
<dbReference type="Proteomes" id="UP000264541">
    <property type="component" value="Unassembled WGS sequence"/>
</dbReference>
<dbReference type="PROSITE" id="PS51831">
    <property type="entry name" value="HD"/>
    <property type="match status" value="1"/>
</dbReference>
<evidence type="ECO:0000313" key="4">
    <source>
        <dbReference type="Proteomes" id="UP000264541"/>
    </source>
</evidence>
<organism evidence="3 4">
    <name type="scientific">Peribacillus saganii</name>
    <dbReference type="NCBI Taxonomy" id="2303992"/>
    <lineage>
        <taxon>Bacteria</taxon>
        <taxon>Bacillati</taxon>
        <taxon>Bacillota</taxon>
        <taxon>Bacilli</taxon>
        <taxon>Bacillales</taxon>
        <taxon>Bacillaceae</taxon>
        <taxon>Peribacillus</taxon>
    </lineage>
</organism>
<dbReference type="OrthoDB" id="9759601at2"/>
<dbReference type="InterPro" id="IPR003607">
    <property type="entry name" value="HD/PDEase_dom"/>
</dbReference>
<name>A0A372LNS5_9BACI</name>
<evidence type="ECO:0000259" key="1">
    <source>
        <dbReference type="PROSITE" id="PS51831"/>
    </source>
</evidence>
<dbReference type="SUPFAM" id="SSF109604">
    <property type="entry name" value="HD-domain/PDEase-like"/>
    <property type="match status" value="1"/>
</dbReference>
<dbReference type="PROSITE" id="PS51832">
    <property type="entry name" value="HD_GYP"/>
    <property type="match status" value="1"/>
</dbReference>
<dbReference type="Gene3D" id="1.10.3210.10">
    <property type="entry name" value="Hypothetical protein af1432"/>
    <property type="match status" value="1"/>
</dbReference>
<dbReference type="CDD" id="cd00077">
    <property type="entry name" value="HDc"/>
    <property type="match status" value="1"/>
</dbReference>
<comment type="caution">
    <text evidence="3">The sequence shown here is derived from an EMBL/GenBank/DDBJ whole genome shotgun (WGS) entry which is preliminary data.</text>
</comment>
<dbReference type="InterPro" id="IPR037522">
    <property type="entry name" value="HD_GYP_dom"/>
</dbReference>
<feature type="domain" description="HD-GYP" evidence="2">
    <location>
        <begin position="113"/>
        <end position="309"/>
    </location>
</feature>
<proteinExistence type="predicted"/>
<keyword evidence="4" id="KW-1185">Reference proteome</keyword>
<dbReference type="EMBL" id="QVTE01000026">
    <property type="protein sequence ID" value="RFU69344.1"/>
    <property type="molecule type" value="Genomic_DNA"/>
</dbReference>
<dbReference type="SMART" id="SM00471">
    <property type="entry name" value="HDc"/>
    <property type="match status" value="1"/>
</dbReference>
<feature type="domain" description="HD" evidence="1">
    <location>
        <begin position="135"/>
        <end position="258"/>
    </location>
</feature>
<dbReference type="AlphaFoldDB" id="A0A372LNS5"/>
<dbReference type="PANTHER" id="PTHR43155">
    <property type="entry name" value="CYCLIC DI-GMP PHOSPHODIESTERASE PA4108-RELATED"/>
    <property type="match status" value="1"/>
</dbReference>